<dbReference type="Pfam" id="PF06394">
    <property type="entry name" value="Pepsin-I3"/>
    <property type="match status" value="1"/>
</dbReference>
<dbReference type="EMBL" id="CMVM020000073">
    <property type="status" value="NOT_ANNOTATED_CDS"/>
    <property type="molecule type" value="Genomic_DNA"/>
</dbReference>
<dbReference type="InterPro" id="IPR038412">
    <property type="entry name" value="Pepsin-I3_sf"/>
</dbReference>
<evidence type="ECO:0000256" key="1">
    <source>
        <dbReference type="SAM" id="Phobius"/>
    </source>
</evidence>
<dbReference type="AlphaFoldDB" id="A0A8R1XTG5"/>
<dbReference type="EnsemblMetazoa" id="OVOC2245.1">
    <property type="protein sequence ID" value="OVOC2245.1"/>
    <property type="gene ID" value="WBGene00239054"/>
</dbReference>
<protein>
    <submittedName>
        <fullName evidence="3">Pepsin-I3 domain-containing protein</fullName>
    </submittedName>
</protein>
<reference evidence="4" key="1">
    <citation type="submission" date="2013-10" db="EMBL/GenBank/DDBJ databases">
        <title>Genome sequencing of Onchocerca volvulus.</title>
        <authorList>
            <person name="Cotton J."/>
            <person name="Tsai J."/>
            <person name="Stanley E."/>
            <person name="Tracey A."/>
            <person name="Holroyd N."/>
            <person name="Lustigman S."/>
            <person name="Berriman M."/>
        </authorList>
    </citation>
    <scope>NUCLEOTIDE SEQUENCE</scope>
</reference>
<dbReference type="Gene3D" id="3.30.1120.50">
    <property type="entry name" value="Pepsin inhibitor-3"/>
    <property type="match status" value="1"/>
</dbReference>
<feature type="transmembrane region" description="Helical" evidence="1">
    <location>
        <begin position="54"/>
        <end position="71"/>
    </location>
</feature>
<evidence type="ECO:0000313" key="4">
    <source>
        <dbReference type="Proteomes" id="UP000024404"/>
    </source>
</evidence>
<keyword evidence="1" id="KW-0812">Transmembrane</keyword>
<organism evidence="3 4">
    <name type="scientific">Onchocerca volvulus</name>
    <dbReference type="NCBI Taxonomy" id="6282"/>
    <lineage>
        <taxon>Eukaryota</taxon>
        <taxon>Metazoa</taxon>
        <taxon>Ecdysozoa</taxon>
        <taxon>Nematoda</taxon>
        <taxon>Chromadorea</taxon>
        <taxon>Rhabditida</taxon>
        <taxon>Spirurina</taxon>
        <taxon>Spiruromorpha</taxon>
        <taxon>Filarioidea</taxon>
        <taxon>Onchocercidae</taxon>
        <taxon>Onchocerca</taxon>
    </lineage>
</organism>
<name>A0A8R1XTG5_ONCVO</name>
<dbReference type="InterPro" id="IPR010480">
    <property type="entry name" value="Pepsin-I3"/>
</dbReference>
<dbReference type="Proteomes" id="UP000024404">
    <property type="component" value="Unassembled WGS sequence"/>
</dbReference>
<keyword evidence="4" id="KW-1185">Reference proteome</keyword>
<keyword evidence="1" id="KW-0472">Membrane</keyword>
<sequence length="195" mass="23087">MIKCFHFIFQLFLLAYSSIYFICLISFFIFIFFTQPTLSLQLLFRFIRCQIKEMLFYLFLLVMTAKSHVFINSFNGNIICVNNVCYNANGALISAGIGCYVINGKIYKDGKFLRNMTPTDYEELDIFHERVQEWSMNLQDNIQRSFPWDKRNPLHTQFPWNMMSGSREIGSYSAETEDYDKPNRFLSFPEAPYFC</sequence>
<dbReference type="SUPFAM" id="SSF55149">
    <property type="entry name" value="Pepsin inhibitor-3"/>
    <property type="match status" value="1"/>
</dbReference>
<feature type="domain" description="Pepsin inhibitor-3-like repeated" evidence="2">
    <location>
        <begin position="97"/>
        <end position="144"/>
    </location>
</feature>
<evidence type="ECO:0000313" key="3">
    <source>
        <dbReference type="EnsemblMetazoa" id="OVOC2245.1"/>
    </source>
</evidence>
<keyword evidence="1" id="KW-1133">Transmembrane helix</keyword>
<accession>A0A8R1XTG5</accession>
<feature type="transmembrane region" description="Helical" evidence="1">
    <location>
        <begin position="6"/>
        <end position="33"/>
    </location>
</feature>
<evidence type="ECO:0000259" key="2">
    <source>
        <dbReference type="Pfam" id="PF06394"/>
    </source>
</evidence>
<reference evidence="3" key="2">
    <citation type="submission" date="2022-06" db="UniProtKB">
        <authorList>
            <consortium name="EnsemblMetazoa"/>
        </authorList>
    </citation>
    <scope>IDENTIFICATION</scope>
</reference>
<proteinExistence type="predicted"/>